<dbReference type="AlphaFoldDB" id="L7JRP6"/>
<proteinExistence type="predicted"/>
<dbReference type="HOGENOM" id="CLU_1983126_0_0_1"/>
<sequence>MSAEANPVTTVENPTPSYLKTMLKIEEDSNYVCKLREQVQKEELIELLHVSFDLLFLLFVVAVTMYLGIKFYRDRRLQRRHIINSPLRLSSRSSAGLSDQDRTDTMMANRQAIIRIRTTSERETIV</sequence>
<dbReference type="VEuPathDB" id="MicrosporidiaDB:THOM_3000"/>
<dbReference type="InParanoid" id="L7JRP6"/>
<keyword evidence="1" id="KW-0472">Membrane</keyword>
<dbReference type="Proteomes" id="UP000011185">
    <property type="component" value="Unassembled WGS sequence"/>
</dbReference>
<feature type="transmembrane region" description="Helical" evidence="1">
    <location>
        <begin position="54"/>
        <end position="72"/>
    </location>
</feature>
<organism evidence="2 3">
    <name type="scientific">Trachipleistophora hominis</name>
    <name type="common">Microsporidian parasite</name>
    <dbReference type="NCBI Taxonomy" id="72359"/>
    <lineage>
        <taxon>Eukaryota</taxon>
        <taxon>Fungi</taxon>
        <taxon>Fungi incertae sedis</taxon>
        <taxon>Microsporidia</taxon>
        <taxon>Pleistophoridae</taxon>
        <taxon>Trachipleistophora</taxon>
    </lineage>
</organism>
<evidence type="ECO:0000313" key="3">
    <source>
        <dbReference type="Proteomes" id="UP000011185"/>
    </source>
</evidence>
<keyword evidence="1" id="KW-0812">Transmembrane</keyword>
<evidence type="ECO:0000313" key="2">
    <source>
        <dbReference type="EMBL" id="ELQ74104.1"/>
    </source>
</evidence>
<keyword evidence="3" id="KW-1185">Reference proteome</keyword>
<name>L7JRP6_TRAHO</name>
<gene>
    <name evidence="2" type="ORF">THOM_3000</name>
</gene>
<reference evidence="2 3" key="1">
    <citation type="journal article" date="2012" name="PLoS Pathog.">
        <title>The genome of the obligate intracellular parasite Trachipleistophora hominis: new insights into microsporidian genome dynamics and reductive evolution.</title>
        <authorList>
            <person name="Heinz E."/>
            <person name="Williams T.A."/>
            <person name="Nakjang S."/>
            <person name="Noel C.J."/>
            <person name="Swan D.C."/>
            <person name="Goldberg A.V."/>
            <person name="Harris S.R."/>
            <person name="Weinmaier T."/>
            <person name="Markert S."/>
            <person name="Becher D."/>
            <person name="Bernhardt J."/>
            <person name="Dagan T."/>
            <person name="Hacker C."/>
            <person name="Lucocq J.M."/>
            <person name="Schweder T."/>
            <person name="Rattei T."/>
            <person name="Hall N."/>
            <person name="Hirt R.P."/>
            <person name="Embley T.M."/>
        </authorList>
    </citation>
    <scope>NUCLEOTIDE SEQUENCE [LARGE SCALE GENOMIC DNA]</scope>
</reference>
<accession>L7JRP6</accession>
<keyword evidence="1" id="KW-1133">Transmembrane helix</keyword>
<evidence type="ECO:0000256" key="1">
    <source>
        <dbReference type="SAM" id="Phobius"/>
    </source>
</evidence>
<dbReference type="EMBL" id="JH994077">
    <property type="protein sequence ID" value="ELQ74104.1"/>
    <property type="molecule type" value="Genomic_DNA"/>
</dbReference>
<protein>
    <submittedName>
        <fullName evidence="2">Uncharacterized protein</fullName>
    </submittedName>
</protein>